<gene>
    <name evidence="3" type="ORF">RIB2604_01100580</name>
</gene>
<dbReference type="InterPro" id="IPR001242">
    <property type="entry name" value="Condensation_dom"/>
</dbReference>
<feature type="domain" description="Condensation" evidence="2">
    <location>
        <begin position="245"/>
        <end position="342"/>
    </location>
</feature>
<dbReference type="GO" id="GO:0043041">
    <property type="term" value="P:amino acid activation for nonribosomal peptide biosynthetic process"/>
    <property type="evidence" value="ECO:0007669"/>
    <property type="project" value="TreeGrafter"/>
</dbReference>
<dbReference type="PANTHER" id="PTHR45527:SF3">
    <property type="entry name" value="SIDEROPHORE SYNTHETASE (EUROFUNG)"/>
    <property type="match status" value="1"/>
</dbReference>
<dbReference type="GO" id="GO:0044550">
    <property type="term" value="P:secondary metabolite biosynthetic process"/>
    <property type="evidence" value="ECO:0007669"/>
    <property type="project" value="TreeGrafter"/>
</dbReference>
<dbReference type="EMBL" id="BCWF01000011">
    <property type="protein sequence ID" value="GAT21814.1"/>
    <property type="molecule type" value="Genomic_DNA"/>
</dbReference>
<dbReference type="Pfam" id="PF00668">
    <property type="entry name" value="Condensation"/>
    <property type="match status" value="1"/>
</dbReference>
<evidence type="ECO:0000256" key="1">
    <source>
        <dbReference type="ARBA" id="ARBA00022598"/>
    </source>
</evidence>
<dbReference type="InterPro" id="IPR045851">
    <property type="entry name" value="AMP-bd_C_sf"/>
</dbReference>
<protein>
    <recommendedName>
        <fullName evidence="2">Condensation domain-containing protein</fullName>
    </recommendedName>
</protein>
<dbReference type="AlphaFoldDB" id="A0A146F699"/>
<evidence type="ECO:0000259" key="2">
    <source>
        <dbReference type="Pfam" id="PF00668"/>
    </source>
</evidence>
<dbReference type="Gene3D" id="3.30.559.30">
    <property type="entry name" value="Nonribosomal peptide synthetase, condensation domain"/>
    <property type="match status" value="1"/>
</dbReference>
<dbReference type="GO" id="GO:0016874">
    <property type="term" value="F:ligase activity"/>
    <property type="evidence" value="ECO:0007669"/>
    <property type="project" value="UniProtKB-KW"/>
</dbReference>
<dbReference type="Gene3D" id="3.30.300.30">
    <property type="match status" value="1"/>
</dbReference>
<sequence>MEVPALKQAACARQYCKSAMDDRLWTGNVNSSLAEMIHVGGAPRLTCDARKIGIPNISAGWLVRPDDQAKLHGQRLVLGESGLHVQQAFAGFITVGGLIQREEKLQIRPLIAACIFYPGHADESPLDSCIWKLPSDTFRSNVQEARTSLYPNLPSYMVPSMFQRPSEAQYDSIRYGLDSRDGELSGILAQPHFHTPPQAYQFWCDSLRGSSMTYLDFKSLSGSPPSHKRGSLTTSTTEIFHPPAPAGITMATVVRTAWALCLAHMTGTDDIVFGQLVNGRNLELPEAEAVVGACVNYVPVRVTLPAACTVSNLLRAVHEQQTRSMAFETIEYDDLVAKCTSWPADTEPGTGIHYVNIPDVFAGSGLPGVQSDHETYVFRLPHYHPRVVCSPLSKGTLELKLYVSDHLWEIRVKLIRLYICLGRSWCACWRTQRVLLSTL</sequence>
<evidence type="ECO:0000313" key="4">
    <source>
        <dbReference type="Proteomes" id="UP000075230"/>
    </source>
</evidence>
<dbReference type="SUPFAM" id="SSF52777">
    <property type="entry name" value="CoA-dependent acyltransferases"/>
    <property type="match status" value="1"/>
</dbReference>
<proteinExistence type="predicted"/>
<name>A0A146F699_ASPKA</name>
<reference evidence="4" key="2">
    <citation type="submission" date="2016-02" db="EMBL/GenBank/DDBJ databases">
        <title>Genome sequencing of Aspergillus luchuensis NBRC 4314.</title>
        <authorList>
            <person name="Yamada O."/>
        </authorList>
    </citation>
    <scope>NUCLEOTIDE SEQUENCE [LARGE SCALE GENOMIC DNA]</scope>
    <source>
        <strain evidence="4">RIB 2604</strain>
    </source>
</reference>
<accession>A0A146F699</accession>
<dbReference type="VEuPathDB" id="FungiDB:ASPFODRAFT_207456"/>
<organism evidence="3 4">
    <name type="scientific">Aspergillus kawachii</name>
    <name type="common">White koji mold</name>
    <name type="synonym">Aspergillus awamori var. kawachi</name>
    <dbReference type="NCBI Taxonomy" id="1069201"/>
    <lineage>
        <taxon>Eukaryota</taxon>
        <taxon>Fungi</taxon>
        <taxon>Dikarya</taxon>
        <taxon>Ascomycota</taxon>
        <taxon>Pezizomycotina</taxon>
        <taxon>Eurotiomycetes</taxon>
        <taxon>Eurotiomycetidae</taxon>
        <taxon>Eurotiales</taxon>
        <taxon>Aspergillaceae</taxon>
        <taxon>Aspergillus</taxon>
        <taxon>Aspergillus subgen. Circumdati</taxon>
    </lineage>
</organism>
<evidence type="ECO:0000313" key="3">
    <source>
        <dbReference type="EMBL" id="GAT21814.1"/>
    </source>
</evidence>
<dbReference type="PANTHER" id="PTHR45527">
    <property type="entry name" value="NONRIBOSOMAL PEPTIDE SYNTHETASE"/>
    <property type="match status" value="1"/>
</dbReference>
<keyword evidence="1" id="KW-0436">Ligase</keyword>
<reference evidence="3 4" key="1">
    <citation type="journal article" date="2016" name="DNA Res.">
        <title>Genome sequence of Aspergillus luchuensis NBRC 4314.</title>
        <authorList>
            <person name="Yamada O."/>
            <person name="Machida M."/>
            <person name="Hosoyama A."/>
            <person name="Goto M."/>
            <person name="Takahashi T."/>
            <person name="Futagami T."/>
            <person name="Yamagata Y."/>
            <person name="Takeuchi M."/>
            <person name="Kobayashi T."/>
            <person name="Koike H."/>
            <person name="Abe K."/>
            <person name="Asai K."/>
            <person name="Arita M."/>
            <person name="Fujita N."/>
            <person name="Fukuda K."/>
            <person name="Higa K."/>
            <person name="Horikawa H."/>
            <person name="Ishikawa T."/>
            <person name="Jinno K."/>
            <person name="Kato Y."/>
            <person name="Kirimura K."/>
            <person name="Mizutani O."/>
            <person name="Nakasone K."/>
            <person name="Sano M."/>
            <person name="Shiraishi Y."/>
            <person name="Tsukahara M."/>
            <person name="Gomi K."/>
        </authorList>
    </citation>
    <scope>NUCLEOTIDE SEQUENCE [LARGE SCALE GENOMIC DNA]</scope>
    <source>
        <strain evidence="3 4">RIB 2604</strain>
    </source>
</reference>
<dbReference type="GO" id="GO:0005737">
    <property type="term" value="C:cytoplasm"/>
    <property type="evidence" value="ECO:0007669"/>
    <property type="project" value="TreeGrafter"/>
</dbReference>
<dbReference type="GO" id="GO:0031177">
    <property type="term" value="F:phosphopantetheine binding"/>
    <property type="evidence" value="ECO:0007669"/>
    <property type="project" value="TreeGrafter"/>
</dbReference>
<comment type="caution">
    <text evidence="3">The sequence shown here is derived from an EMBL/GenBank/DDBJ whole genome shotgun (WGS) entry which is preliminary data.</text>
</comment>
<dbReference type="Proteomes" id="UP000075230">
    <property type="component" value="Unassembled WGS sequence"/>
</dbReference>